<reference evidence="2 3" key="1">
    <citation type="submission" date="2016-06" db="EMBL/GenBank/DDBJ databases">
        <title>The Draft Genome Sequence and Annotation of the Desert Woodrat Neotoma lepida.</title>
        <authorList>
            <person name="Campbell M."/>
            <person name="Oakeson K.F."/>
            <person name="Yandell M."/>
            <person name="Halpert J.R."/>
            <person name="Dearing D."/>
        </authorList>
    </citation>
    <scope>NUCLEOTIDE SEQUENCE [LARGE SCALE GENOMIC DNA]</scope>
    <source>
        <strain evidence="2">417</strain>
        <tissue evidence="2">Liver</tissue>
    </source>
</reference>
<feature type="compositionally biased region" description="Basic and acidic residues" evidence="1">
    <location>
        <begin position="102"/>
        <end position="124"/>
    </location>
</feature>
<feature type="compositionally biased region" description="Polar residues" evidence="1">
    <location>
        <begin position="91"/>
        <end position="101"/>
    </location>
</feature>
<keyword evidence="3" id="KW-1185">Reference proteome</keyword>
<dbReference type="OrthoDB" id="10582829at2759"/>
<protein>
    <submittedName>
        <fullName evidence="2">Uncharacterized protein</fullName>
    </submittedName>
</protein>
<proteinExistence type="predicted"/>
<organism evidence="2 3">
    <name type="scientific">Neotoma lepida</name>
    <name type="common">Desert woodrat</name>
    <dbReference type="NCBI Taxonomy" id="56216"/>
    <lineage>
        <taxon>Eukaryota</taxon>
        <taxon>Metazoa</taxon>
        <taxon>Chordata</taxon>
        <taxon>Craniata</taxon>
        <taxon>Vertebrata</taxon>
        <taxon>Euteleostomi</taxon>
        <taxon>Mammalia</taxon>
        <taxon>Eutheria</taxon>
        <taxon>Euarchontoglires</taxon>
        <taxon>Glires</taxon>
        <taxon>Rodentia</taxon>
        <taxon>Myomorpha</taxon>
        <taxon>Muroidea</taxon>
        <taxon>Cricetidae</taxon>
        <taxon>Neotominae</taxon>
        <taxon>Neotoma</taxon>
    </lineage>
</organism>
<accession>A0A1A6H8D5</accession>
<dbReference type="STRING" id="56216.A0A1A6H8D5"/>
<dbReference type="AlphaFoldDB" id="A0A1A6H8D5"/>
<name>A0A1A6H8D5_NEOLE</name>
<sequence>MSAVPPPAHTEKPPGVLAPRVRSCRRPARPASGAPGPDALKGLVSQSPLVEPQADDSSEPLPPTVEVALSSTEEEVHYASLSFHEMKPRNPQGQHDTTTEYSEIKSHNEQLDSERGHPKNEMRESSPPASCGKYNAIREMAPSHGPQHLHKGSSPSSAPWSPQLRAGADLYHPFYQF</sequence>
<feature type="region of interest" description="Disordered" evidence="1">
    <location>
        <begin position="1"/>
        <end position="164"/>
    </location>
</feature>
<comment type="caution">
    <text evidence="2">The sequence shown here is derived from an EMBL/GenBank/DDBJ whole genome shotgun (WGS) entry which is preliminary data.</text>
</comment>
<gene>
    <name evidence="2" type="ORF">A6R68_15332</name>
</gene>
<evidence type="ECO:0000313" key="2">
    <source>
        <dbReference type="EMBL" id="OBS74125.1"/>
    </source>
</evidence>
<dbReference type="EMBL" id="LZPO01044488">
    <property type="protein sequence ID" value="OBS74125.1"/>
    <property type="molecule type" value="Genomic_DNA"/>
</dbReference>
<evidence type="ECO:0000313" key="3">
    <source>
        <dbReference type="Proteomes" id="UP000092124"/>
    </source>
</evidence>
<feature type="compositionally biased region" description="Low complexity" evidence="1">
    <location>
        <begin position="29"/>
        <end position="39"/>
    </location>
</feature>
<dbReference type="Proteomes" id="UP000092124">
    <property type="component" value="Unassembled WGS sequence"/>
</dbReference>
<evidence type="ECO:0000256" key="1">
    <source>
        <dbReference type="SAM" id="MobiDB-lite"/>
    </source>
</evidence>